<dbReference type="Gene3D" id="3.20.20.370">
    <property type="entry name" value="Glycoside hydrolase/deacetylase"/>
    <property type="match status" value="1"/>
</dbReference>
<dbReference type="CDD" id="cd10936">
    <property type="entry name" value="CE4_DAC2"/>
    <property type="match status" value="1"/>
</dbReference>
<dbReference type="EMBL" id="PZZW01000001">
    <property type="protein sequence ID" value="PTM81425.1"/>
    <property type="molecule type" value="Genomic_DNA"/>
</dbReference>
<feature type="compositionally biased region" description="Low complexity" evidence="1">
    <location>
        <begin position="161"/>
        <end position="199"/>
    </location>
</feature>
<feature type="compositionally biased region" description="Pro residues" evidence="1">
    <location>
        <begin position="148"/>
        <end position="160"/>
    </location>
</feature>
<dbReference type="SUPFAM" id="SSF88713">
    <property type="entry name" value="Glycoside hydrolase/deacetylase"/>
    <property type="match status" value="1"/>
</dbReference>
<organism evidence="2 3">
    <name type="scientific">Cereibacter johrii</name>
    <dbReference type="NCBI Taxonomy" id="445629"/>
    <lineage>
        <taxon>Bacteria</taxon>
        <taxon>Pseudomonadati</taxon>
        <taxon>Pseudomonadota</taxon>
        <taxon>Alphaproteobacteria</taxon>
        <taxon>Rhodobacterales</taxon>
        <taxon>Paracoccaceae</taxon>
        <taxon>Cereibacter</taxon>
    </lineage>
</organism>
<sequence length="480" mass="48071">MSRGFLSGVVMGGIVGGIGLALASQMAPPPGTTWPEAQADAALAGTDPALGEASRPQAAAEGAQETSGTADPDAAPAEGVSAGAASTPGAATDLAPPPGSEFARPLPDAVPVVPSADRAPHRTEVSVVAAPEVPDGGAPDTETAARPQPLPLVPAAPAAPAPEAAAPAVPGLSAATPARSEGAARPGAPAAEADPSAADLPPPPPLTPEEEAMLAEAAGQPAPAEPRRIEPDAPRAPSEASRLPRIGDPAPSAEPAAAQPPLRRYAQPFENPGRKPLLSILLQDTGGPLLDREALAALSFPVTFVIDPQAPDAATAAGIYRAAGHEVLMLASGLPEDAMPSDVEVTLESAAAALPEAVGLIDLPAGGFQATRSLSTQVVEILAAQGRGLVTHDHGLNAADQVARREGLPSAVVFRRLDEGEADAASVRRALDRAAFKAAQDGRAMILGDTRPETLKGLMEWSLEGRADGVALAPATALLR</sequence>
<evidence type="ECO:0000313" key="3">
    <source>
        <dbReference type="Proteomes" id="UP000240800"/>
    </source>
</evidence>
<dbReference type="InterPro" id="IPR006837">
    <property type="entry name" value="Divergent_DAC"/>
</dbReference>
<feature type="compositionally biased region" description="Low complexity" evidence="1">
    <location>
        <begin position="249"/>
        <end position="261"/>
    </location>
</feature>
<feature type="region of interest" description="Disordered" evidence="1">
    <location>
        <begin position="27"/>
        <end position="261"/>
    </location>
</feature>
<name>A0ABX5JFW3_9RHOB</name>
<dbReference type="InterPro" id="IPR011330">
    <property type="entry name" value="Glyco_hydro/deAcase_b/a-brl"/>
</dbReference>
<dbReference type="RefSeq" id="WP_108223021.1">
    <property type="nucleotide sequence ID" value="NZ_PZZW01000001.1"/>
</dbReference>
<proteinExistence type="predicted"/>
<gene>
    <name evidence="2" type="ORF">C8J29_101363</name>
</gene>
<protein>
    <recommendedName>
        <fullName evidence="4">Divergent polysaccharide deacetylase</fullName>
    </recommendedName>
</protein>
<dbReference type="Proteomes" id="UP000240800">
    <property type="component" value="Unassembled WGS sequence"/>
</dbReference>
<dbReference type="Pfam" id="PF04748">
    <property type="entry name" value="Polysacc_deac_2"/>
    <property type="match status" value="1"/>
</dbReference>
<evidence type="ECO:0000256" key="1">
    <source>
        <dbReference type="SAM" id="MobiDB-lite"/>
    </source>
</evidence>
<reference evidence="2 3" key="1">
    <citation type="submission" date="2018-04" db="EMBL/GenBank/DDBJ databases">
        <title>Genomic Encyclopedia of Type Strains, Phase III (KMG-III): the genomes of soil and plant-associated and newly described type strains.</title>
        <authorList>
            <person name="Whitman W."/>
        </authorList>
    </citation>
    <scope>NUCLEOTIDE SEQUENCE [LARGE SCALE GENOMIC DNA]</scope>
    <source>
        <strain evidence="2 3">JA192</strain>
    </source>
</reference>
<accession>A0ABX5JFW3</accession>
<evidence type="ECO:0000313" key="2">
    <source>
        <dbReference type="EMBL" id="PTM81425.1"/>
    </source>
</evidence>
<evidence type="ECO:0008006" key="4">
    <source>
        <dbReference type="Google" id="ProtNLM"/>
    </source>
</evidence>
<feature type="compositionally biased region" description="Low complexity" evidence="1">
    <location>
        <begin position="74"/>
        <end position="92"/>
    </location>
</feature>
<keyword evidence="3" id="KW-1185">Reference proteome</keyword>
<comment type="caution">
    <text evidence="2">The sequence shown here is derived from an EMBL/GenBank/DDBJ whole genome shotgun (WGS) entry which is preliminary data.</text>
</comment>